<dbReference type="GO" id="GO:0016491">
    <property type="term" value="F:oxidoreductase activity"/>
    <property type="evidence" value="ECO:0007669"/>
    <property type="project" value="UniProtKB-KW"/>
</dbReference>
<dbReference type="InterPro" id="IPR027443">
    <property type="entry name" value="IPNS-like_sf"/>
</dbReference>
<accession>A0AAD2H7U3</accession>
<dbReference type="Proteomes" id="UP001295794">
    <property type="component" value="Unassembled WGS sequence"/>
</dbReference>
<dbReference type="PRINTS" id="PR00682">
    <property type="entry name" value="IPNSYNTHASE"/>
</dbReference>
<comment type="similarity">
    <text evidence="1">Belongs to the iron/ascorbate-dependent oxidoreductase family.</text>
</comment>
<proteinExistence type="inferred from homology"/>
<keyword evidence="1" id="KW-0479">Metal-binding</keyword>
<dbReference type="EMBL" id="CAVNYO010000166">
    <property type="protein sequence ID" value="CAK5270360.1"/>
    <property type="molecule type" value="Genomic_DNA"/>
</dbReference>
<dbReference type="InterPro" id="IPR050231">
    <property type="entry name" value="Iron_ascorbate_oxido_reductase"/>
</dbReference>
<dbReference type="AlphaFoldDB" id="A0AAD2H7U3"/>
<feature type="non-terminal residue" evidence="3">
    <location>
        <position position="397"/>
    </location>
</feature>
<dbReference type="PROSITE" id="PS51471">
    <property type="entry name" value="FE2OG_OXY"/>
    <property type="match status" value="1"/>
</dbReference>
<dbReference type="InterPro" id="IPR044861">
    <property type="entry name" value="IPNS-like_FE2OG_OXY"/>
</dbReference>
<organism evidence="3 4">
    <name type="scientific">Mycena citricolor</name>
    <dbReference type="NCBI Taxonomy" id="2018698"/>
    <lineage>
        <taxon>Eukaryota</taxon>
        <taxon>Fungi</taxon>
        <taxon>Dikarya</taxon>
        <taxon>Basidiomycota</taxon>
        <taxon>Agaricomycotina</taxon>
        <taxon>Agaricomycetes</taxon>
        <taxon>Agaricomycetidae</taxon>
        <taxon>Agaricales</taxon>
        <taxon>Marasmiineae</taxon>
        <taxon>Mycenaceae</taxon>
        <taxon>Mycena</taxon>
    </lineage>
</organism>
<feature type="domain" description="Fe2OG dioxygenase" evidence="2">
    <location>
        <begin position="228"/>
        <end position="331"/>
    </location>
</feature>
<keyword evidence="1" id="KW-0560">Oxidoreductase</keyword>
<dbReference type="GO" id="GO:0046872">
    <property type="term" value="F:metal ion binding"/>
    <property type="evidence" value="ECO:0007669"/>
    <property type="project" value="UniProtKB-KW"/>
</dbReference>
<dbReference type="InterPro" id="IPR026992">
    <property type="entry name" value="DIOX_N"/>
</dbReference>
<sequence>RSFPTSVIHTVDSTDLSTPQQSELMVMQFTQSESGPFREIPVIDLAEITNADPIVRQALVDQVTGACREVGFFYVKNHGIPNEVFVRTLAAMRQFFDLPLEDKLEELEFTCLFLAFSPFAQVENSKTPNFKGYSPLLSGNNDPNGAGDVQEGFEFGFEPMDDSSLFNDAESQGIMSGANIWPTGLPEFRAAALDYYHHALALGRQLFPLFALALNLPEDFFADKTRKSAALMRLLHYPPQFGEIDNRTIGIGAHTDWECFTILWQEPGIQALQVLNSSKEWIDAPPLEGTLVINLGDELARWTNDVFTSTVHRAINRSGVRRYSIPLFFGTDYDVRLVARLPPICCRREFTPSDCSRFPAVSPKNVRLNTRLSRLESISRDVSAQPMGIRVRRSQIL</sequence>
<protein>
    <recommendedName>
        <fullName evidence="2">Fe2OG dioxygenase domain-containing protein</fullName>
    </recommendedName>
</protein>
<keyword evidence="1" id="KW-0408">Iron</keyword>
<evidence type="ECO:0000256" key="1">
    <source>
        <dbReference type="RuleBase" id="RU003682"/>
    </source>
</evidence>
<name>A0AAD2H7U3_9AGAR</name>
<dbReference type="SUPFAM" id="SSF51197">
    <property type="entry name" value="Clavaminate synthase-like"/>
    <property type="match status" value="1"/>
</dbReference>
<dbReference type="Pfam" id="PF03171">
    <property type="entry name" value="2OG-FeII_Oxy"/>
    <property type="match status" value="1"/>
</dbReference>
<dbReference type="PANTHER" id="PTHR47990">
    <property type="entry name" value="2-OXOGLUTARATE (2OG) AND FE(II)-DEPENDENT OXYGENASE SUPERFAMILY PROTEIN-RELATED"/>
    <property type="match status" value="1"/>
</dbReference>
<evidence type="ECO:0000313" key="4">
    <source>
        <dbReference type="Proteomes" id="UP001295794"/>
    </source>
</evidence>
<evidence type="ECO:0000259" key="2">
    <source>
        <dbReference type="PROSITE" id="PS51471"/>
    </source>
</evidence>
<reference evidence="3" key="1">
    <citation type="submission" date="2023-11" db="EMBL/GenBank/DDBJ databases">
        <authorList>
            <person name="De Vega J J."/>
            <person name="De Vega J J."/>
        </authorList>
    </citation>
    <scope>NUCLEOTIDE SEQUENCE</scope>
</reference>
<dbReference type="Pfam" id="PF14226">
    <property type="entry name" value="DIOX_N"/>
    <property type="match status" value="1"/>
</dbReference>
<evidence type="ECO:0000313" key="3">
    <source>
        <dbReference type="EMBL" id="CAK5270360.1"/>
    </source>
</evidence>
<dbReference type="InterPro" id="IPR005123">
    <property type="entry name" value="Oxoglu/Fe-dep_dioxygenase_dom"/>
</dbReference>
<keyword evidence="4" id="KW-1185">Reference proteome</keyword>
<comment type="caution">
    <text evidence="3">The sequence shown here is derived from an EMBL/GenBank/DDBJ whole genome shotgun (WGS) entry which is preliminary data.</text>
</comment>
<dbReference type="Gene3D" id="2.60.120.330">
    <property type="entry name" value="B-lactam Antibiotic, Isopenicillin N Synthase, Chain"/>
    <property type="match status" value="1"/>
</dbReference>
<gene>
    <name evidence="3" type="ORF">MYCIT1_LOCUS14708</name>
</gene>